<name>X1PWE5_9ZZZZ</name>
<proteinExistence type="predicted"/>
<protein>
    <submittedName>
        <fullName evidence="1">Uncharacterized protein</fullName>
    </submittedName>
</protein>
<organism evidence="1">
    <name type="scientific">marine sediment metagenome</name>
    <dbReference type="NCBI Taxonomy" id="412755"/>
    <lineage>
        <taxon>unclassified sequences</taxon>
        <taxon>metagenomes</taxon>
        <taxon>ecological metagenomes</taxon>
    </lineage>
</organism>
<dbReference type="EMBL" id="BARW01001511">
    <property type="protein sequence ID" value="GAI60592.1"/>
    <property type="molecule type" value="Genomic_DNA"/>
</dbReference>
<comment type="caution">
    <text evidence="1">The sequence shown here is derived from an EMBL/GenBank/DDBJ whole genome shotgun (WGS) entry which is preliminary data.</text>
</comment>
<feature type="non-terminal residue" evidence="1">
    <location>
        <position position="49"/>
    </location>
</feature>
<gene>
    <name evidence="1" type="ORF">S12H4_04768</name>
</gene>
<dbReference type="AlphaFoldDB" id="X1PWE5"/>
<evidence type="ECO:0000313" key="1">
    <source>
        <dbReference type="EMBL" id="GAI60592.1"/>
    </source>
</evidence>
<sequence length="49" mass="5867">MEGMYGLPALDQMGFTPTFMKAIRDGFQDILTRDFEDYERAYLLRVMRR</sequence>
<reference evidence="1" key="1">
    <citation type="journal article" date="2014" name="Front. Microbiol.">
        <title>High frequency of phylogenetically diverse reductive dehalogenase-homologous genes in deep subseafloor sedimentary metagenomes.</title>
        <authorList>
            <person name="Kawai M."/>
            <person name="Futagami T."/>
            <person name="Toyoda A."/>
            <person name="Takaki Y."/>
            <person name="Nishi S."/>
            <person name="Hori S."/>
            <person name="Arai W."/>
            <person name="Tsubouchi T."/>
            <person name="Morono Y."/>
            <person name="Uchiyama I."/>
            <person name="Ito T."/>
            <person name="Fujiyama A."/>
            <person name="Inagaki F."/>
            <person name="Takami H."/>
        </authorList>
    </citation>
    <scope>NUCLEOTIDE SEQUENCE</scope>
    <source>
        <strain evidence="1">Expedition CK06-06</strain>
    </source>
</reference>
<accession>X1PWE5</accession>